<dbReference type="Gene3D" id="1.10.357.10">
    <property type="entry name" value="Tetracycline Repressor, domain 2"/>
    <property type="match status" value="1"/>
</dbReference>
<keyword evidence="3" id="KW-0804">Transcription</keyword>
<dbReference type="SUPFAM" id="SSF46689">
    <property type="entry name" value="Homeodomain-like"/>
    <property type="match status" value="1"/>
</dbReference>
<evidence type="ECO:0000256" key="2">
    <source>
        <dbReference type="ARBA" id="ARBA00023125"/>
    </source>
</evidence>
<keyword evidence="1" id="KW-0805">Transcription regulation</keyword>
<dbReference type="RefSeq" id="WP_248634889.1">
    <property type="nucleotide sequence ID" value="NZ_JALPTH010000016.1"/>
</dbReference>
<sequence length="272" mass="29257">MSSGESGKDPAPATSGSGDISRSLELLWGLGEPPNRGPKRGLTLEQITTAAVAVADAEGLAAVSMRRLSTDLGVGTMSLYRYVPGKAELLDLMLDHVQGLVIAGPGEPPADWREAVRRLGRVELRMYRERPWLLKVNQARTALGPNTMRSMELALAGLRGMGLTDPETIGVIVAVHNYTAGVARMELDTAEAAQQTGVSDEEFWTQQGPFLDRAMRSGEFPLTAALSDDTFSADFDHFEFGLNALVTGFEAVVAERRRLPEGSEVPEDSEGS</sequence>
<dbReference type="InterPro" id="IPR001647">
    <property type="entry name" value="HTH_TetR"/>
</dbReference>
<evidence type="ECO:0000256" key="3">
    <source>
        <dbReference type="ARBA" id="ARBA00023163"/>
    </source>
</evidence>
<dbReference type="Gene3D" id="1.10.10.60">
    <property type="entry name" value="Homeodomain-like"/>
    <property type="match status" value="1"/>
</dbReference>
<evidence type="ECO:0000256" key="4">
    <source>
        <dbReference type="PROSITE-ProRule" id="PRU00335"/>
    </source>
</evidence>
<organism evidence="6 7">
    <name type="scientific">Streptomyces lichenis</name>
    <dbReference type="NCBI Taxonomy" id="2306967"/>
    <lineage>
        <taxon>Bacteria</taxon>
        <taxon>Bacillati</taxon>
        <taxon>Actinomycetota</taxon>
        <taxon>Actinomycetes</taxon>
        <taxon>Kitasatosporales</taxon>
        <taxon>Streptomycetaceae</taxon>
        <taxon>Streptomyces</taxon>
    </lineage>
</organism>
<dbReference type="SUPFAM" id="SSF48498">
    <property type="entry name" value="Tetracyclin repressor-like, C-terminal domain"/>
    <property type="match status" value="1"/>
</dbReference>
<feature type="DNA-binding region" description="H-T-H motif" evidence="4">
    <location>
        <begin position="64"/>
        <end position="83"/>
    </location>
</feature>
<keyword evidence="2 4" id="KW-0238">DNA-binding</keyword>
<protein>
    <submittedName>
        <fullName evidence="6">TetR/AcrR family transcriptional regulator</fullName>
    </submittedName>
</protein>
<evidence type="ECO:0000313" key="6">
    <source>
        <dbReference type="EMBL" id="MCK8679205.1"/>
    </source>
</evidence>
<dbReference type="PANTHER" id="PTHR30055">
    <property type="entry name" value="HTH-TYPE TRANSCRIPTIONAL REGULATOR RUTR"/>
    <property type="match status" value="1"/>
</dbReference>
<dbReference type="Pfam" id="PF00440">
    <property type="entry name" value="TetR_N"/>
    <property type="match status" value="1"/>
</dbReference>
<dbReference type="Pfam" id="PF02909">
    <property type="entry name" value="TetR_C_1"/>
    <property type="match status" value="1"/>
</dbReference>
<evidence type="ECO:0000256" key="1">
    <source>
        <dbReference type="ARBA" id="ARBA00023015"/>
    </source>
</evidence>
<dbReference type="PANTHER" id="PTHR30055:SF151">
    <property type="entry name" value="TRANSCRIPTIONAL REGULATORY PROTEIN"/>
    <property type="match status" value="1"/>
</dbReference>
<comment type="caution">
    <text evidence="6">The sequence shown here is derived from an EMBL/GenBank/DDBJ whole genome shotgun (WGS) entry which is preliminary data.</text>
</comment>
<proteinExistence type="predicted"/>
<keyword evidence="7" id="KW-1185">Reference proteome</keyword>
<dbReference type="InterPro" id="IPR050109">
    <property type="entry name" value="HTH-type_TetR-like_transc_reg"/>
</dbReference>
<evidence type="ECO:0000313" key="7">
    <source>
        <dbReference type="Proteomes" id="UP001522868"/>
    </source>
</evidence>
<feature type="domain" description="HTH tetR-type" evidence="5">
    <location>
        <begin position="41"/>
        <end position="101"/>
    </location>
</feature>
<dbReference type="InterPro" id="IPR004111">
    <property type="entry name" value="Repressor_TetR_C"/>
</dbReference>
<dbReference type="InterPro" id="IPR036271">
    <property type="entry name" value="Tet_transcr_reg_TetR-rel_C_sf"/>
</dbReference>
<accession>A0ABT0ICZ9</accession>
<dbReference type="Proteomes" id="UP001522868">
    <property type="component" value="Unassembled WGS sequence"/>
</dbReference>
<dbReference type="InterPro" id="IPR009057">
    <property type="entry name" value="Homeodomain-like_sf"/>
</dbReference>
<gene>
    <name evidence="6" type="ORF">M1O15_17765</name>
</gene>
<reference evidence="6 7" key="1">
    <citation type="submission" date="2022-04" db="EMBL/GenBank/DDBJ databases">
        <title>Streptomyces sp. nov. LCR6-01 isolated from Lichen of Dirinaria sp.</title>
        <authorList>
            <person name="Kanchanasin P."/>
            <person name="Tanasupawat S."/>
            <person name="Phongsopitanun W."/>
        </authorList>
    </citation>
    <scope>NUCLEOTIDE SEQUENCE [LARGE SCALE GENOMIC DNA]</scope>
    <source>
        <strain evidence="6 7">LCR6-01</strain>
    </source>
</reference>
<evidence type="ECO:0000259" key="5">
    <source>
        <dbReference type="PROSITE" id="PS50977"/>
    </source>
</evidence>
<name>A0ABT0ICZ9_9ACTN</name>
<dbReference type="PROSITE" id="PS50977">
    <property type="entry name" value="HTH_TETR_2"/>
    <property type="match status" value="1"/>
</dbReference>
<dbReference type="EMBL" id="JALPTH010000016">
    <property type="protein sequence ID" value="MCK8679205.1"/>
    <property type="molecule type" value="Genomic_DNA"/>
</dbReference>